<organism evidence="2 3">
    <name type="scientific">Trifolium medium</name>
    <dbReference type="NCBI Taxonomy" id="97028"/>
    <lineage>
        <taxon>Eukaryota</taxon>
        <taxon>Viridiplantae</taxon>
        <taxon>Streptophyta</taxon>
        <taxon>Embryophyta</taxon>
        <taxon>Tracheophyta</taxon>
        <taxon>Spermatophyta</taxon>
        <taxon>Magnoliopsida</taxon>
        <taxon>eudicotyledons</taxon>
        <taxon>Gunneridae</taxon>
        <taxon>Pentapetalae</taxon>
        <taxon>rosids</taxon>
        <taxon>fabids</taxon>
        <taxon>Fabales</taxon>
        <taxon>Fabaceae</taxon>
        <taxon>Papilionoideae</taxon>
        <taxon>50 kb inversion clade</taxon>
        <taxon>NPAAA clade</taxon>
        <taxon>Hologalegina</taxon>
        <taxon>IRL clade</taxon>
        <taxon>Trifolieae</taxon>
        <taxon>Trifolium</taxon>
    </lineage>
</organism>
<feature type="region of interest" description="Disordered" evidence="1">
    <location>
        <begin position="1"/>
        <end position="22"/>
    </location>
</feature>
<comment type="caution">
    <text evidence="2">The sequence shown here is derived from an EMBL/GenBank/DDBJ whole genome shotgun (WGS) entry which is preliminary data.</text>
</comment>
<evidence type="ECO:0000313" key="3">
    <source>
        <dbReference type="Proteomes" id="UP000265520"/>
    </source>
</evidence>
<feature type="compositionally biased region" description="Basic residues" evidence="1">
    <location>
        <begin position="1"/>
        <end position="11"/>
    </location>
</feature>
<keyword evidence="3" id="KW-1185">Reference proteome</keyword>
<evidence type="ECO:0000256" key="1">
    <source>
        <dbReference type="SAM" id="MobiDB-lite"/>
    </source>
</evidence>
<accession>A0A392TS07</accession>
<proteinExistence type="predicted"/>
<sequence length="22" mass="2459">MEISKNRRQKTGGRPSSQVADL</sequence>
<name>A0A392TS07_9FABA</name>
<dbReference type="AlphaFoldDB" id="A0A392TS07"/>
<dbReference type="EMBL" id="LXQA010644234">
    <property type="protein sequence ID" value="MCI63822.1"/>
    <property type="molecule type" value="Genomic_DNA"/>
</dbReference>
<dbReference type="Proteomes" id="UP000265520">
    <property type="component" value="Unassembled WGS sequence"/>
</dbReference>
<reference evidence="2 3" key="1">
    <citation type="journal article" date="2018" name="Front. Plant Sci.">
        <title>Red Clover (Trifolium pratense) and Zigzag Clover (T. medium) - A Picture of Genomic Similarities and Differences.</title>
        <authorList>
            <person name="Dluhosova J."/>
            <person name="Istvanek J."/>
            <person name="Nedelnik J."/>
            <person name="Repkova J."/>
        </authorList>
    </citation>
    <scope>NUCLEOTIDE SEQUENCE [LARGE SCALE GENOMIC DNA]</scope>
    <source>
        <strain evidence="3">cv. 10/8</strain>
        <tissue evidence="2">Leaf</tissue>
    </source>
</reference>
<protein>
    <submittedName>
        <fullName evidence="2">Uncharacterized protein</fullName>
    </submittedName>
</protein>
<evidence type="ECO:0000313" key="2">
    <source>
        <dbReference type="EMBL" id="MCI63822.1"/>
    </source>
</evidence>